<dbReference type="Gene3D" id="3.40.640.10">
    <property type="entry name" value="Type I PLP-dependent aspartate aminotransferase-like (Major domain)"/>
    <property type="match status" value="1"/>
</dbReference>
<evidence type="ECO:0000256" key="4">
    <source>
        <dbReference type="ARBA" id="ARBA00022679"/>
    </source>
</evidence>
<dbReference type="Proteomes" id="UP001230188">
    <property type="component" value="Unassembled WGS sequence"/>
</dbReference>
<evidence type="ECO:0000256" key="2">
    <source>
        <dbReference type="ARBA" id="ARBA00008392"/>
    </source>
</evidence>
<dbReference type="GO" id="GO:0016020">
    <property type="term" value="C:membrane"/>
    <property type="evidence" value="ECO:0007669"/>
    <property type="project" value="GOC"/>
</dbReference>
<evidence type="ECO:0000256" key="3">
    <source>
        <dbReference type="ARBA" id="ARBA00013220"/>
    </source>
</evidence>
<protein>
    <recommendedName>
        <fullName evidence="3">serine C-palmitoyltransferase</fullName>
        <ecNumber evidence="3">2.3.1.50</ecNumber>
    </recommendedName>
</protein>
<evidence type="ECO:0000256" key="7">
    <source>
        <dbReference type="RuleBase" id="RU003693"/>
    </source>
</evidence>
<dbReference type="GO" id="GO:0046513">
    <property type="term" value="P:ceramide biosynthetic process"/>
    <property type="evidence" value="ECO:0007669"/>
    <property type="project" value="TreeGrafter"/>
</dbReference>
<dbReference type="Pfam" id="PF00155">
    <property type="entry name" value="Aminotran_1_2"/>
    <property type="match status" value="1"/>
</dbReference>
<dbReference type="InterPro" id="IPR015422">
    <property type="entry name" value="PyrdxlP-dep_Trfase_small"/>
</dbReference>
<dbReference type="EC" id="2.3.1.50" evidence="3"/>
<dbReference type="PROSITE" id="PS00599">
    <property type="entry name" value="AA_TRANSFER_CLASS_2"/>
    <property type="match status" value="1"/>
</dbReference>
<keyword evidence="10" id="KW-1185">Reference proteome</keyword>
<sequence>MDSSKKKKTAKNGVHTNGHTYAPVMSEEALEVSQFTELTTYLGFAVLIVAGHLRDLYARLTGRSVWTTLKPQRNKKVAPLFKSWENFYYRRIFHRIGDVFDRPVCSSPGARLEVVMRERRGTDLVTTGETRELVNLGSYNYLGFADDWESTCGDTVLRAVEEWPISCGSSRSELGTTTLHRRLEQQMAAFVGKEDAIVFNMGYGTNSTTIPALVGKGDLILSDALNHASIVNGCRASGAFIRSFPHNDAGGLEAALREAIALGVPRTRRPWKKILVMVEGLYSMEGEICDLKAISAVCKKYKAYLYLDEAHSIGALGPTGRGACEHCGVSPDDVHVLMGTFTKSFGGMGGYIAASAQIIDHLRATCAGFVSHDAMSCVLCEQISTALTIVEKSDLGARKLRTLKDNSNFFRSELIKIGLHVYGDYDSPVIPVLLYNPAKIPAFSRECLARGLAVVVVGFPATPLVKGRARFCVSAGHTLQDLQDAAAKIKEVADILKIQYAISPFG</sequence>
<evidence type="ECO:0000256" key="5">
    <source>
        <dbReference type="ARBA" id="ARBA00022898"/>
    </source>
</evidence>
<organism evidence="9 10">
    <name type="scientific">Chrysophaeum taylorii</name>
    <dbReference type="NCBI Taxonomy" id="2483200"/>
    <lineage>
        <taxon>Eukaryota</taxon>
        <taxon>Sar</taxon>
        <taxon>Stramenopiles</taxon>
        <taxon>Ochrophyta</taxon>
        <taxon>Pelagophyceae</taxon>
        <taxon>Pelagomonadales</taxon>
        <taxon>Pelagomonadaceae</taxon>
        <taxon>Chrysophaeum</taxon>
    </lineage>
</organism>
<dbReference type="GO" id="GO:0004758">
    <property type="term" value="F:serine C-palmitoyltransferase activity"/>
    <property type="evidence" value="ECO:0007669"/>
    <property type="project" value="UniProtKB-EC"/>
</dbReference>
<dbReference type="GO" id="GO:0030170">
    <property type="term" value="F:pyridoxal phosphate binding"/>
    <property type="evidence" value="ECO:0007669"/>
    <property type="project" value="InterPro"/>
</dbReference>
<keyword evidence="5 7" id="KW-0663">Pyridoxal phosphate</keyword>
<dbReference type="PANTHER" id="PTHR13693:SF3">
    <property type="entry name" value="LD36009P"/>
    <property type="match status" value="1"/>
</dbReference>
<dbReference type="CDD" id="cd06454">
    <property type="entry name" value="KBL_like"/>
    <property type="match status" value="1"/>
</dbReference>
<comment type="caution">
    <text evidence="9">The sequence shown here is derived from an EMBL/GenBank/DDBJ whole genome shotgun (WGS) entry which is preliminary data.</text>
</comment>
<evidence type="ECO:0000313" key="10">
    <source>
        <dbReference type="Proteomes" id="UP001230188"/>
    </source>
</evidence>
<evidence type="ECO:0000256" key="6">
    <source>
        <dbReference type="ARBA" id="ARBA00048528"/>
    </source>
</evidence>
<keyword evidence="4" id="KW-0808">Transferase</keyword>
<dbReference type="SUPFAM" id="SSF53383">
    <property type="entry name" value="PLP-dependent transferases"/>
    <property type="match status" value="1"/>
</dbReference>
<dbReference type="AlphaFoldDB" id="A0AAD7UIB9"/>
<gene>
    <name evidence="9" type="ORF">CTAYLR_000420</name>
</gene>
<dbReference type="GO" id="GO:0046512">
    <property type="term" value="P:sphingosine biosynthetic process"/>
    <property type="evidence" value="ECO:0007669"/>
    <property type="project" value="TreeGrafter"/>
</dbReference>
<dbReference type="InterPro" id="IPR001917">
    <property type="entry name" value="Aminotrans_II_pyridoxalP_BS"/>
</dbReference>
<feature type="domain" description="Aminotransferase class I/classII large" evidence="8">
    <location>
        <begin position="132"/>
        <end position="489"/>
    </location>
</feature>
<dbReference type="EMBL" id="JAQMWT010000317">
    <property type="protein sequence ID" value="KAJ8605198.1"/>
    <property type="molecule type" value="Genomic_DNA"/>
</dbReference>
<dbReference type="InterPro" id="IPR015424">
    <property type="entry name" value="PyrdxlP-dep_Trfase"/>
</dbReference>
<proteinExistence type="inferred from homology"/>
<dbReference type="InterPro" id="IPR050087">
    <property type="entry name" value="AON_synthase_class-II"/>
</dbReference>
<name>A0AAD7UIB9_9STRA</name>
<comment type="similarity">
    <text evidence="2 7">Belongs to the class-II pyridoxal-phosphate-dependent aminotransferase family.</text>
</comment>
<dbReference type="PANTHER" id="PTHR13693">
    <property type="entry name" value="CLASS II AMINOTRANSFERASE/8-AMINO-7-OXONONANOATE SYNTHASE"/>
    <property type="match status" value="1"/>
</dbReference>
<comment type="catalytic activity">
    <reaction evidence="6">
        <text>L-serine + hexadecanoyl-CoA + H(+) = 3-oxosphinganine + CO2 + CoA</text>
        <dbReference type="Rhea" id="RHEA:14761"/>
        <dbReference type="ChEBI" id="CHEBI:15378"/>
        <dbReference type="ChEBI" id="CHEBI:16526"/>
        <dbReference type="ChEBI" id="CHEBI:33384"/>
        <dbReference type="ChEBI" id="CHEBI:57287"/>
        <dbReference type="ChEBI" id="CHEBI:57379"/>
        <dbReference type="ChEBI" id="CHEBI:58299"/>
        <dbReference type="EC" id="2.3.1.50"/>
    </reaction>
</comment>
<evidence type="ECO:0000259" key="8">
    <source>
        <dbReference type="Pfam" id="PF00155"/>
    </source>
</evidence>
<accession>A0AAD7UIB9</accession>
<evidence type="ECO:0000313" key="9">
    <source>
        <dbReference type="EMBL" id="KAJ8605198.1"/>
    </source>
</evidence>
<dbReference type="InterPro" id="IPR004839">
    <property type="entry name" value="Aminotransferase_I/II_large"/>
</dbReference>
<dbReference type="GO" id="GO:0017059">
    <property type="term" value="C:serine palmitoyltransferase complex"/>
    <property type="evidence" value="ECO:0007669"/>
    <property type="project" value="TreeGrafter"/>
</dbReference>
<comment type="cofactor">
    <cofactor evidence="1 7">
        <name>pyridoxal 5'-phosphate</name>
        <dbReference type="ChEBI" id="CHEBI:597326"/>
    </cofactor>
</comment>
<dbReference type="InterPro" id="IPR015421">
    <property type="entry name" value="PyrdxlP-dep_Trfase_major"/>
</dbReference>
<dbReference type="Gene3D" id="3.90.1150.10">
    <property type="entry name" value="Aspartate Aminotransferase, domain 1"/>
    <property type="match status" value="1"/>
</dbReference>
<reference evidence="9" key="1">
    <citation type="submission" date="2023-01" db="EMBL/GenBank/DDBJ databases">
        <title>Metagenome sequencing of chrysophaentin producing Chrysophaeum taylorii.</title>
        <authorList>
            <person name="Davison J."/>
            <person name="Bewley C."/>
        </authorList>
    </citation>
    <scope>NUCLEOTIDE SEQUENCE</scope>
    <source>
        <strain evidence="9">NIES-1699</strain>
    </source>
</reference>
<evidence type="ECO:0000256" key="1">
    <source>
        <dbReference type="ARBA" id="ARBA00001933"/>
    </source>
</evidence>